<dbReference type="CDD" id="cd00840">
    <property type="entry name" value="MPP_Mre11_N"/>
    <property type="match status" value="1"/>
</dbReference>
<comment type="caution">
    <text evidence="8">The sequence shown here is derived from an EMBL/GenBank/DDBJ whole genome shotgun (WGS) entry which is preliminary data.</text>
</comment>
<evidence type="ECO:0000259" key="7">
    <source>
        <dbReference type="Pfam" id="PF00149"/>
    </source>
</evidence>
<keyword evidence="9" id="KW-1185">Reference proteome</keyword>
<dbReference type="AlphaFoldDB" id="A0A928VS70"/>
<comment type="function">
    <text evidence="6">SbcCD cleaves DNA hairpin structures. These structures can inhibit DNA replication and are intermediates in certain DNA recombination reactions. The complex acts as a 3'-&gt;5' double strand exonuclease that can open hairpins. It also has a 5' single-strand endonuclease activity.</text>
</comment>
<gene>
    <name evidence="6 8" type="primary">sbcD</name>
    <name evidence="8" type="ORF">IQ266_17775</name>
</gene>
<evidence type="ECO:0000256" key="1">
    <source>
        <dbReference type="ARBA" id="ARBA00010555"/>
    </source>
</evidence>
<keyword evidence="5 6" id="KW-0269">Exonuclease</keyword>
<dbReference type="InterPro" id="IPR004593">
    <property type="entry name" value="SbcD"/>
</dbReference>
<keyword evidence="4 6" id="KW-0378">Hydrolase</keyword>
<dbReference type="RefSeq" id="WP_264326413.1">
    <property type="nucleotide sequence ID" value="NZ_JADEXQ010000069.1"/>
</dbReference>
<dbReference type="PANTHER" id="PTHR30337:SF0">
    <property type="entry name" value="NUCLEASE SBCCD SUBUNIT D"/>
    <property type="match status" value="1"/>
</dbReference>
<proteinExistence type="inferred from homology"/>
<keyword evidence="6" id="KW-0233">DNA recombination</keyword>
<evidence type="ECO:0000256" key="5">
    <source>
        <dbReference type="ARBA" id="ARBA00022839"/>
    </source>
</evidence>
<evidence type="ECO:0000313" key="9">
    <source>
        <dbReference type="Proteomes" id="UP000625316"/>
    </source>
</evidence>
<name>A0A928VS70_9CYAN</name>
<sequence length="440" mass="48868">MIKILHLSDIHLGSGFSHGKVNPETGLNTRFEDFVLSLSRCIDRALSEPVDLVLFGGDAFPDATPPPFILQAFAAQFRRLVDAGIPTVLLVGNHDQHTQGEGGASLCIYRTLGVPSVVVGDRLDTYRISTNNGDVQVITLPWLNRTTLMTKMETEDLSMNEVGTLLLDRLRLALEGEIRQLDPEIPTILLAHLMADTATFGAERLLAVGKGFTVPLTFLTRDCFDYVALGHVHKHQILAEDPYVVYPGSIERVDFSEEKEEKGYVLVELEKGHTQVEYCPIPVRPFRTVNIDLTQMKDPQKILLQRIEQAEVADAVVRVKYHVRADQLDQIAETAVNAALASAHTYNLQVDVVSQASRTRLPELKDSTIHPIDALQTYLNNRTDLEELSSPMLEAAQLLMNDEAGQIRLELPIASETSDSELTIEPIAPVPEDTQQLRLL</sequence>
<dbReference type="InterPro" id="IPR029052">
    <property type="entry name" value="Metallo-depent_PP-like"/>
</dbReference>
<dbReference type="Gene3D" id="3.60.21.10">
    <property type="match status" value="1"/>
</dbReference>
<keyword evidence="6" id="KW-0235">DNA replication</keyword>
<keyword evidence="3 6" id="KW-0540">Nuclease</keyword>
<dbReference type="Proteomes" id="UP000625316">
    <property type="component" value="Unassembled WGS sequence"/>
</dbReference>
<keyword evidence="6" id="KW-0255">Endonuclease</keyword>
<evidence type="ECO:0000256" key="2">
    <source>
        <dbReference type="ARBA" id="ARBA00013365"/>
    </source>
</evidence>
<comment type="subunit">
    <text evidence="6">Heterodimer of SbcC and SbcD.</text>
</comment>
<dbReference type="GO" id="GO:0006260">
    <property type="term" value="P:DNA replication"/>
    <property type="evidence" value="ECO:0007669"/>
    <property type="project" value="UniProtKB-KW"/>
</dbReference>
<dbReference type="GO" id="GO:0006310">
    <property type="term" value="P:DNA recombination"/>
    <property type="evidence" value="ECO:0007669"/>
    <property type="project" value="UniProtKB-KW"/>
</dbReference>
<evidence type="ECO:0000256" key="4">
    <source>
        <dbReference type="ARBA" id="ARBA00022801"/>
    </source>
</evidence>
<evidence type="ECO:0000313" key="8">
    <source>
        <dbReference type="EMBL" id="MBE9031585.1"/>
    </source>
</evidence>
<dbReference type="GO" id="GO:0004519">
    <property type="term" value="F:endonuclease activity"/>
    <property type="evidence" value="ECO:0007669"/>
    <property type="project" value="UniProtKB-KW"/>
</dbReference>
<accession>A0A928VS70</accession>
<evidence type="ECO:0000256" key="6">
    <source>
        <dbReference type="RuleBase" id="RU363069"/>
    </source>
</evidence>
<dbReference type="NCBIfam" id="TIGR00619">
    <property type="entry name" value="sbcd"/>
    <property type="match status" value="1"/>
</dbReference>
<dbReference type="EMBL" id="JADEXQ010000069">
    <property type="protein sequence ID" value="MBE9031585.1"/>
    <property type="molecule type" value="Genomic_DNA"/>
</dbReference>
<evidence type="ECO:0000256" key="3">
    <source>
        <dbReference type="ARBA" id="ARBA00022722"/>
    </source>
</evidence>
<dbReference type="PANTHER" id="PTHR30337">
    <property type="entry name" value="COMPONENT OF ATP-DEPENDENT DSDNA EXONUCLEASE"/>
    <property type="match status" value="1"/>
</dbReference>
<dbReference type="InterPro" id="IPR050535">
    <property type="entry name" value="DNA_Repair-Maintenance_Comp"/>
</dbReference>
<feature type="domain" description="Calcineurin-like phosphoesterase" evidence="7">
    <location>
        <begin position="2"/>
        <end position="234"/>
    </location>
</feature>
<dbReference type="InterPro" id="IPR041796">
    <property type="entry name" value="Mre11_N"/>
</dbReference>
<reference evidence="8" key="1">
    <citation type="submission" date="2020-10" db="EMBL/GenBank/DDBJ databases">
        <authorList>
            <person name="Castelo-Branco R."/>
            <person name="Eusebio N."/>
            <person name="Adriana R."/>
            <person name="Vieira A."/>
            <person name="Brugerolle De Fraissinette N."/>
            <person name="Rezende De Castro R."/>
            <person name="Schneider M.P."/>
            <person name="Vasconcelos V."/>
            <person name="Leao P.N."/>
        </authorList>
    </citation>
    <scope>NUCLEOTIDE SEQUENCE</scope>
    <source>
        <strain evidence="8">LEGE 11480</strain>
    </source>
</reference>
<dbReference type="InterPro" id="IPR004843">
    <property type="entry name" value="Calcineurin-like_PHP"/>
</dbReference>
<organism evidence="8 9">
    <name type="scientific">Romeriopsis navalis LEGE 11480</name>
    <dbReference type="NCBI Taxonomy" id="2777977"/>
    <lineage>
        <taxon>Bacteria</taxon>
        <taxon>Bacillati</taxon>
        <taxon>Cyanobacteriota</taxon>
        <taxon>Cyanophyceae</taxon>
        <taxon>Leptolyngbyales</taxon>
        <taxon>Leptolyngbyaceae</taxon>
        <taxon>Romeriopsis</taxon>
        <taxon>Romeriopsis navalis</taxon>
    </lineage>
</organism>
<dbReference type="SUPFAM" id="SSF56300">
    <property type="entry name" value="Metallo-dependent phosphatases"/>
    <property type="match status" value="1"/>
</dbReference>
<dbReference type="GO" id="GO:0008408">
    <property type="term" value="F:3'-5' exonuclease activity"/>
    <property type="evidence" value="ECO:0007669"/>
    <property type="project" value="InterPro"/>
</dbReference>
<comment type="similarity">
    <text evidence="1 6">Belongs to the SbcD family.</text>
</comment>
<dbReference type="Pfam" id="PF00149">
    <property type="entry name" value="Metallophos"/>
    <property type="match status" value="1"/>
</dbReference>
<protein>
    <recommendedName>
        <fullName evidence="2 6">Nuclease SbcCD subunit D</fullName>
    </recommendedName>
</protein>